<dbReference type="AlphaFoldDB" id="A0A6A3ACP9"/>
<name>A0A6A3ACP9_HIBSY</name>
<dbReference type="EMBL" id="VEPZ02001008">
    <property type="protein sequence ID" value="KAE8702284.1"/>
    <property type="molecule type" value="Genomic_DNA"/>
</dbReference>
<comment type="caution">
    <text evidence="2">The sequence shown here is derived from an EMBL/GenBank/DDBJ whole genome shotgun (WGS) entry which is preliminary data.</text>
</comment>
<gene>
    <name evidence="2" type="ORF">F3Y22_tig00110483pilonHSYRG00053</name>
</gene>
<feature type="compositionally biased region" description="Polar residues" evidence="1">
    <location>
        <begin position="32"/>
        <end position="41"/>
    </location>
</feature>
<feature type="compositionally biased region" description="Low complexity" evidence="1">
    <location>
        <begin position="42"/>
        <end position="57"/>
    </location>
</feature>
<feature type="region of interest" description="Disordered" evidence="1">
    <location>
        <begin position="25"/>
        <end position="72"/>
    </location>
</feature>
<proteinExistence type="predicted"/>
<evidence type="ECO:0000313" key="3">
    <source>
        <dbReference type="Proteomes" id="UP000436088"/>
    </source>
</evidence>
<evidence type="ECO:0000313" key="2">
    <source>
        <dbReference type="EMBL" id="KAE8702284.1"/>
    </source>
</evidence>
<sequence>MPTTVPSDPRPQVPTGETIPSSLLAKASSSSVYDPNQQSLISQSTVPTPSQSPLLPQDPDKNSLQLSPERTRDRRKVVRIAWEKLVRWSRSWRSRAKTDVLERTKKATKEVVKQSERPLCDAEAAQWRSLSMPRDLIPCT</sequence>
<evidence type="ECO:0000256" key="1">
    <source>
        <dbReference type="SAM" id="MobiDB-lite"/>
    </source>
</evidence>
<dbReference type="Proteomes" id="UP000436088">
    <property type="component" value="Unassembled WGS sequence"/>
</dbReference>
<reference evidence="2" key="1">
    <citation type="submission" date="2019-09" db="EMBL/GenBank/DDBJ databases">
        <title>Draft genome information of white flower Hibiscus syriacus.</title>
        <authorList>
            <person name="Kim Y.-M."/>
        </authorList>
    </citation>
    <scope>NUCLEOTIDE SEQUENCE [LARGE SCALE GENOMIC DNA]</scope>
    <source>
        <strain evidence="2">YM2019G1</strain>
    </source>
</reference>
<accession>A0A6A3ACP9</accession>
<keyword evidence="3" id="KW-1185">Reference proteome</keyword>
<organism evidence="2 3">
    <name type="scientific">Hibiscus syriacus</name>
    <name type="common">Rose of Sharon</name>
    <dbReference type="NCBI Taxonomy" id="106335"/>
    <lineage>
        <taxon>Eukaryota</taxon>
        <taxon>Viridiplantae</taxon>
        <taxon>Streptophyta</taxon>
        <taxon>Embryophyta</taxon>
        <taxon>Tracheophyta</taxon>
        <taxon>Spermatophyta</taxon>
        <taxon>Magnoliopsida</taxon>
        <taxon>eudicotyledons</taxon>
        <taxon>Gunneridae</taxon>
        <taxon>Pentapetalae</taxon>
        <taxon>rosids</taxon>
        <taxon>malvids</taxon>
        <taxon>Malvales</taxon>
        <taxon>Malvaceae</taxon>
        <taxon>Malvoideae</taxon>
        <taxon>Hibiscus</taxon>
    </lineage>
</organism>
<protein>
    <submittedName>
        <fullName evidence="2">Uncharacterized protein</fullName>
    </submittedName>
</protein>